<dbReference type="RefSeq" id="WP_211912672.1">
    <property type="nucleotide sequence ID" value="NZ_CP036498.1"/>
</dbReference>
<proteinExistence type="predicted"/>
<keyword evidence="2" id="KW-1185">Reference proteome</keyword>
<protein>
    <submittedName>
        <fullName evidence="1">Uncharacterized protein</fullName>
    </submittedName>
</protein>
<evidence type="ECO:0000313" key="2">
    <source>
        <dbReference type="Proteomes" id="UP000682843"/>
    </source>
</evidence>
<sequence length="64" mass="6496">MMAVRDGPGNDSLVVGVESAEQLAQHLAVIGAPPLDQETVAALDAAVAGLPAAIVDPANWHKLN</sequence>
<accession>A0ABX8A7B6</accession>
<reference evidence="1 2" key="1">
    <citation type="submission" date="2019-02" db="EMBL/GenBank/DDBJ databases">
        <title>Emended description of the genus Rhodopseudomonas and description of Rhodopseudomonas albus sp. nov., a non-phototrophic, heavy-metal-tolerant bacterium isolated from garden soil.</title>
        <authorList>
            <person name="Bao Z."/>
            <person name="Cao W.W."/>
            <person name="Sato Y."/>
            <person name="Nishizawa T."/>
            <person name="Zhao J."/>
            <person name="Guo Y."/>
            <person name="Ohta H."/>
        </authorList>
    </citation>
    <scope>NUCLEOTIDE SEQUENCE [LARGE SCALE GENOMIC DNA]</scope>
    <source>
        <strain evidence="1 2">SK50-23</strain>
    </source>
</reference>
<evidence type="ECO:0000313" key="1">
    <source>
        <dbReference type="EMBL" id="QUS39127.1"/>
    </source>
</evidence>
<organism evidence="1 2">
    <name type="scientific">Tardiphaga alba</name>
    <dbReference type="NCBI Taxonomy" id="340268"/>
    <lineage>
        <taxon>Bacteria</taxon>
        <taxon>Pseudomonadati</taxon>
        <taxon>Pseudomonadota</taxon>
        <taxon>Alphaproteobacteria</taxon>
        <taxon>Hyphomicrobiales</taxon>
        <taxon>Nitrobacteraceae</taxon>
        <taxon>Tardiphaga</taxon>
    </lineage>
</organism>
<gene>
    <name evidence="1" type="ORF">RPMA_09965</name>
</gene>
<dbReference type="Proteomes" id="UP000682843">
    <property type="component" value="Chromosome"/>
</dbReference>
<dbReference type="EMBL" id="CP036498">
    <property type="protein sequence ID" value="QUS39127.1"/>
    <property type="molecule type" value="Genomic_DNA"/>
</dbReference>
<name>A0ABX8A7B6_9BRAD</name>